<organism evidence="1 2">
    <name type="scientific">Glycomyces buryatensis</name>
    <dbReference type="NCBI Taxonomy" id="2570927"/>
    <lineage>
        <taxon>Bacteria</taxon>
        <taxon>Bacillati</taxon>
        <taxon>Actinomycetota</taxon>
        <taxon>Actinomycetes</taxon>
        <taxon>Glycomycetales</taxon>
        <taxon>Glycomycetaceae</taxon>
        <taxon>Glycomyces</taxon>
    </lineage>
</organism>
<accession>A0A4S8PV29</accession>
<evidence type="ECO:0000313" key="1">
    <source>
        <dbReference type="EMBL" id="THV33612.1"/>
    </source>
</evidence>
<gene>
    <name evidence="1" type="ORF">FAB82_26115</name>
</gene>
<dbReference type="OrthoDB" id="4322211at2"/>
<sequence>MRPIAVPRTKDVPASTRCTQKYAVGSPAASNARPLASAIRFLTNVIQMNHDHTPKASRNSEIGRLSFMRPVSAVPTSRP</sequence>
<keyword evidence="2" id="KW-1185">Reference proteome</keyword>
<reference evidence="2" key="1">
    <citation type="submission" date="2019-04" db="EMBL/GenBank/DDBJ databases">
        <title>Nocardioides xinjiangensis sp. nov.</title>
        <authorList>
            <person name="Liu S."/>
        </authorList>
    </citation>
    <scope>NUCLEOTIDE SEQUENCE [LARGE SCALE GENOMIC DNA]</scope>
    <source>
        <strain evidence="2">18</strain>
    </source>
</reference>
<reference evidence="1 2" key="2">
    <citation type="submission" date="2019-05" db="EMBL/GenBank/DDBJ databases">
        <title>Glycomyces buryatensis sp. nov.</title>
        <authorList>
            <person name="Nikitina E."/>
        </authorList>
    </citation>
    <scope>NUCLEOTIDE SEQUENCE [LARGE SCALE GENOMIC DNA]</scope>
    <source>
        <strain evidence="1 2">18</strain>
    </source>
</reference>
<name>A0A4S8PV29_9ACTN</name>
<proteinExistence type="predicted"/>
<dbReference type="EMBL" id="STGY01000083">
    <property type="protein sequence ID" value="THV33612.1"/>
    <property type="molecule type" value="Genomic_DNA"/>
</dbReference>
<dbReference type="AlphaFoldDB" id="A0A4S8PV29"/>
<comment type="caution">
    <text evidence="1">The sequence shown here is derived from an EMBL/GenBank/DDBJ whole genome shotgun (WGS) entry which is preliminary data.</text>
</comment>
<evidence type="ECO:0000313" key="2">
    <source>
        <dbReference type="Proteomes" id="UP000308760"/>
    </source>
</evidence>
<protein>
    <submittedName>
        <fullName evidence="1">DUF5136 domain-containing protein</fullName>
    </submittedName>
</protein>
<dbReference type="Proteomes" id="UP000308760">
    <property type="component" value="Unassembled WGS sequence"/>
</dbReference>